<keyword evidence="7 16" id="KW-0067">ATP-binding</keyword>
<organism evidence="20 21">
    <name type="scientific">Malurus cyaneus samueli</name>
    <dbReference type="NCBI Taxonomy" id="2593467"/>
    <lineage>
        <taxon>Eukaryota</taxon>
        <taxon>Metazoa</taxon>
        <taxon>Chordata</taxon>
        <taxon>Craniata</taxon>
        <taxon>Vertebrata</taxon>
        <taxon>Euteleostomi</taxon>
        <taxon>Archelosauria</taxon>
        <taxon>Archosauria</taxon>
        <taxon>Dinosauria</taxon>
        <taxon>Saurischia</taxon>
        <taxon>Theropoda</taxon>
        <taxon>Coelurosauria</taxon>
        <taxon>Aves</taxon>
        <taxon>Neognathae</taxon>
        <taxon>Neoaves</taxon>
        <taxon>Telluraves</taxon>
        <taxon>Australaves</taxon>
        <taxon>Passeriformes</taxon>
        <taxon>Meliphagoidea</taxon>
        <taxon>Maluridae</taxon>
        <taxon>Malurus</taxon>
    </lineage>
</organism>
<dbReference type="PROSITE" id="PS50096">
    <property type="entry name" value="IQ"/>
    <property type="match status" value="1"/>
</dbReference>
<accession>A0A8C5T2L9</accession>
<evidence type="ECO:0000256" key="13">
    <source>
        <dbReference type="ARBA" id="ARBA00024182"/>
    </source>
</evidence>
<dbReference type="PROSITE" id="PS50106">
    <property type="entry name" value="PDZ"/>
    <property type="match status" value="1"/>
</dbReference>
<dbReference type="InterPro" id="IPR027417">
    <property type="entry name" value="P-loop_NTPase"/>
</dbReference>
<dbReference type="GO" id="GO:1903028">
    <property type="term" value="P:positive regulation of opsonization"/>
    <property type="evidence" value="ECO:0007669"/>
    <property type="project" value="UniProtKB-ARBA"/>
</dbReference>
<dbReference type="GO" id="GO:0032982">
    <property type="term" value="C:myosin filament"/>
    <property type="evidence" value="ECO:0007669"/>
    <property type="project" value="TreeGrafter"/>
</dbReference>
<evidence type="ECO:0000256" key="4">
    <source>
        <dbReference type="ARBA" id="ARBA00022490"/>
    </source>
</evidence>
<dbReference type="InterPro" id="IPR001478">
    <property type="entry name" value="PDZ"/>
</dbReference>
<feature type="domain" description="Myosin motor" evidence="19">
    <location>
        <begin position="431"/>
        <end position="1143"/>
    </location>
</feature>
<dbReference type="SMART" id="SM00228">
    <property type="entry name" value="PDZ"/>
    <property type="match status" value="1"/>
</dbReference>
<evidence type="ECO:0000259" key="19">
    <source>
        <dbReference type="PROSITE" id="PS51456"/>
    </source>
</evidence>
<comment type="similarity">
    <text evidence="3 16">Belongs to the TRAFAC class myosin-kinesin ATPase superfamily. Myosin family.</text>
</comment>
<keyword evidence="16" id="KW-0009">Actin-binding</keyword>
<dbReference type="GO" id="GO:0043030">
    <property type="term" value="P:regulation of macrophage activation"/>
    <property type="evidence" value="ECO:0007669"/>
    <property type="project" value="UniProtKB-ARBA"/>
</dbReference>
<comment type="subcellular location">
    <subcellularLocation>
        <location evidence="1">Cytoplasm</location>
        <location evidence="1">Cytoskeleton</location>
        <location evidence="1">Microtubule organizing center</location>
    </subcellularLocation>
    <subcellularLocation>
        <location evidence="2">Golgi apparatus</location>
        <location evidence="2">trans-Golgi network</location>
    </subcellularLocation>
    <subcellularLocation>
        <location evidence="13">Golgi outpost</location>
    </subcellularLocation>
</comment>
<dbReference type="PROSITE" id="PS51456">
    <property type="entry name" value="MYOSIN_MOTOR"/>
    <property type="match status" value="1"/>
</dbReference>
<keyword evidence="21" id="KW-1185">Reference proteome</keyword>
<feature type="region of interest" description="Disordered" evidence="17">
    <location>
        <begin position="689"/>
        <end position="710"/>
    </location>
</feature>
<dbReference type="InterPro" id="IPR001609">
    <property type="entry name" value="Myosin_head_motor_dom-like"/>
</dbReference>
<dbReference type="Pfam" id="PF00063">
    <property type="entry name" value="Myosin_head"/>
    <property type="match status" value="1"/>
</dbReference>
<dbReference type="InterPro" id="IPR036961">
    <property type="entry name" value="Kinesin_motor_dom_sf"/>
</dbReference>
<evidence type="ECO:0000256" key="5">
    <source>
        <dbReference type="ARBA" id="ARBA00022553"/>
    </source>
</evidence>
<reference evidence="20" key="1">
    <citation type="submission" date="2025-08" db="UniProtKB">
        <authorList>
            <consortium name="Ensembl"/>
        </authorList>
    </citation>
    <scope>IDENTIFICATION</scope>
</reference>
<dbReference type="Pfam" id="PF01576">
    <property type="entry name" value="Myosin_tail_1"/>
    <property type="match status" value="1"/>
</dbReference>
<feature type="compositionally biased region" description="Basic and acidic residues" evidence="17">
    <location>
        <begin position="1"/>
        <end position="15"/>
    </location>
</feature>
<dbReference type="Pfam" id="PF00612">
    <property type="entry name" value="IQ"/>
    <property type="match status" value="1"/>
</dbReference>
<evidence type="ECO:0000256" key="15">
    <source>
        <dbReference type="ARBA" id="ARBA00073449"/>
    </source>
</evidence>
<dbReference type="PANTHER" id="PTHR45615:SF13">
    <property type="entry name" value="UNCONVENTIONAL MYOSIN-XVIIIA"/>
    <property type="match status" value="1"/>
</dbReference>
<dbReference type="GO" id="GO:0005794">
    <property type="term" value="C:Golgi apparatus"/>
    <property type="evidence" value="ECO:0007669"/>
    <property type="project" value="UniProtKB-SubCell"/>
</dbReference>
<dbReference type="FunFam" id="1.20.120.720:FF:000007">
    <property type="entry name" value="unconventional myosin-XVIIIa isoform X2"/>
    <property type="match status" value="1"/>
</dbReference>
<evidence type="ECO:0000256" key="16">
    <source>
        <dbReference type="PROSITE-ProRule" id="PRU00782"/>
    </source>
</evidence>
<evidence type="ECO:0000256" key="14">
    <source>
        <dbReference type="ARBA" id="ARBA00058021"/>
    </source>
</evidence>
<dbReference type="GO" id="GO:0005815">
    <property type="term" value="C:microtubule organizing center"/>
    <property type="evidence" value="ECO:0007669"/>
    <property type="project" value="UniProtKB-SubCell"/>
</dbReference>
<dbReference type="Gene3D" id="1.20.5.340">
    <property type="match status" value="1"/>
</dbReference>
<evidence type="ECO:0000256" key="10">
    <source>
        <dbReference type="ARBA" id="ARBA00023123"/>
    </source>
</evidence>
<dbReference type="GO" id="GO:0051015">
    <property type="term" value="F:actin filament binding"/>
    <property type="evidence" value="ECO:0007669"/>
    <property type="project" value="TreeGrafter"/>
</dbReference>
<dbReference type="InterPro" id="IPR002928">
    <property type="entry name" value="Myosin_tail"/>
</dbReference>
<feature type="region of interest" description="Disordered" evidence="17">
    <location>
        <begin position="1401"/>
        <end position="1439"/>
    </location>
</feature>
<dbReference type="PRINTS" id="PR00193">
    <property type="entry name" value="MYOSINHEAVY"/>
</dbReference>
<dbReference type="InterPro" id="IPR036064">
    <property type="entry name" value="MYSc_Myo18"/>
</dbReference>
<evidence type="ECO:0000256" key="17">
    <source>
        <dbReference type="SAM" id="MobiDB-lite"/>
    </source>
</evidence>
<evidence type="ECO:0000256" key="2">
    <source>
        <dbReference type="ARBA" id="ARBA00004601"/>
    </source>
</evidence>
<keyword evidence="5" id="KW-0597">Phosphoprotein</keyword>
<dbReference type="Pfam" id="PF00595">
    <property type="entry name" value="PDZ"/>
    <property type="match status" value="1"/>
</dbReference>
<reference evidence="20" key="2">
    <citation type="submission" date="2025-09" db="UniProtKB">
        <authorList>
            <consortium name="Ensembl"/>
        </authorList>
    </citation>
    <scope>IDENTIFICATION</scope>
</reference>
<dbReference type="FunFam" id="2.30.42.10:FF:000059">
    <property type="entry name" value="unconventional myosin-XVIIIa isoform X1"/>
    <property type="match status" value="1"/>
</dbReference>
<evidence type="ECO:0000256" key="11">
    <source>
        <dbReference type="ARBA" id="ARBA00023175"/>
    </source>
</evidence>
<dbReference type="SUPFAM" id="SSF90257">
    <property type="entry name" value="Myosin rod fragments"/>
    <property type="match status" value="1"/>
</dbReference>
<keyword evidence="8" id="KW-0333">Golgi apparatus</keyword>
<dbReference type="InterPro" id="IPR057772">
    <property type="entry name" value="SH3_Myo18a"/>
</dbReference>
<feature type="region of interest" description="Disordered" evidence="17">
    <location>
        <begin position="1"/>
        <end position="32"/>
    </location>
</feature>
<dbReference type="FunFam" id="1.20.5.1160:FF:000006">
    <property type="entry name" value="Myosin-XVIIIa isoform a"/>
    <property type="match status" value="1"/>
</dbReference>
<evidence type="ECO:0000256" key="8">
    <source>
        <dbReference type="ARBA" id="ARBA00023034"/>
    </source>
</evidence>
<evidence type="ECO:0000256" key="6">
    <source>
        <dbReference type="ARBA" id="ARBA00022741"/>
    </source>
</evidence>
<dbReference type="GO" id="GO:0031032">
    <property type="term" value="P:actomyosin structure organization"/>
    <property type="evidence" value="ECO:0007669"/>
    <property type="project" value="TreeGrafter"/>
</dbReference>
<dbReference type="SMART" id="SM00242">
    <property type="entry name" value="MYSc"/>
    <property type="match status" value="1"/>
</dbReference>
<name>A0A8C5T2L9_9PASS</name>
<dbReference type="SMART" id="SM00015">
    <property type="entry name" value="IQ"/>
    <property type="match status" value="1"/>
</dbReference>
<comment type="function">
    <text evidence="14">May link Golgi membranes to the cytoskeleton and participate in the tensile force required for vesicle budding from the Golgi. Thereby, may play a role in Golgi membrane trafficking and could indirectly give its flattened shape to the Golgi apparatus. Alternatively, in concert with LURAP1 and CDC42BPA/CDC42BPB, has been involved in modulating lamellar actomyosin retrograde flow that is crucial to cell protrusion and migration. May be involved in the maintenance of the stromal cell architectures required for cell to cell contact. Regulates trafficking, expression, and activation of innate immune receptors on macrophages. Plays a role to suppress inflammatory responsiveness of macrophages via a mechanism that modulates CD14 trafficking. Acts as a receptor of surfactant-associated protein A (SFTPA1/SP-A) and plays an important role in internalization and clearance of SFTPA1-opsonized S.aureus by alveolar macrophages. Strongly enhances natural killer cell cytotoxicity.</text>
</comment>
<dbReference type="Gene3D" id="3.40.850.10">
    <property type="entry name" value="Kinesin motor domain"/>
    <property type="match status" value="1"/>
</dbReference>
<feature type="compositionally biased region" description="Low complexity" evidence="17">
    <location>
        <begin position="149"/>
        <end position="158"/>
    </location>
</feature>
<dbReference type="FunFam" id="1.20.58.530:FF:000011">
    <property type="entry name" value="unconventional myosin-XVIIIa isoform X2"/>
    <property type="match status" value="1"/>
</dbReference>
<feature type="region of interest" description="Disordered" evidence="17">
    <location>
        <begin position="1810"/>
        <end position="1838"/>
    </location>
</feature>
<dbReference type="Proteomes" id="UP000694560">
    <property type="component" value="Unplaced"/>
</dbReference>
<dbReference type="Gene3D" id="1.20.5.1160">
    <property type="entry name" value="Vasodilator-stimulated phosphoprotein"/>
    <property type="match status" value="1"/>
</dbReference>
<evidence type="ECO:0000256" key="12">
    <source>
        <dbReference type="ARBA" id="ARBA00023212"/>
    </source>
</evidence>
<dbReference type="Gene3D" id="4.10.270.10">
    <property type="entry name" value="Myosin, subunit A"/>
    <property type="match status" value="1"/>
</dbReference>
<comment type="caution">
    <text evidence="16">Lacks conserved residue(s) required for the propagation of feature annotation.</text>
</comment>
<dbReference type="Gene3D" id="2.30.42.10">
    <property type="match status" value="1"/>
</dbReference>
<keyword evidence="11 16" id="KW-0505">Motor protein</keyword>
<dbReference type="SUPFAM" id="SSF52540">
    <property type="entry name" value="P-loop containing nucleoside triphosphate hydrolases"/>
    <property type="match status" value="1"/>
</dbReference>
<protein>
    <recommendedName>
        <fullName evidence="15">Unconventional myosin-XVIIIa</fullName>
    </recommendedName>
</protein>
<evidence type="ECO:0000259" key="18">
    <source>
        <dbReference type="PROSITE" id="PS50106"/>
    </source>
</evidence>
<evidence type="ECO:0000313" key="21">
    <source>
        <dbReference type="Proteomes" id="UP000694560"/>
    </source>
</evidence>
<dbReference type="Gene3D" id="1.10.10.820">
    <property type="match status" value="1"/>
</dbReference>
<dbReference type="SUPFAM" id="SSF50156">
    <property type="entry name" value="PDZ domain-like"/>
    <property type="match status" value="1"/>
</dbReference>
<evidence type="ECO:0000256" key="7">
    <source>
        <dbReference type="ARBA" id="ARBA00022840"/>
    </source>
</evidence>
<evidence type="ECO:0000256" key="3">
    <source>
        <dbReference type="ARBA" id="ARBA00008314"/>
    </source>
</evidence>
<dbReference type="Gene3D" id="1.20.120.720">
    <property type="entry name" value="Myosin VI head, motor domain, U50 subdomain"/>
    <property type="match status" value="1"/>
</dbReference>
<sequence length="2022" mass="228104">MFNLMKKDKEKDGARKEKKKEKKERMSAAELKSLEEMSMRRGFFNLNRASKRDSKTRLEISNPIPIKVASGSELHLTDIDSDSNRGSIILDSGHLSTASSSDDLKADDTNFKGSVLQRAAKFGSLAKQNSQVIVKRFSFSQKSRDESTSETSTPSEHSAAPSPQVEVRMLETLLDKQGVPPGQPCARPATSQRSRVPELVSKRFPAELRLPALVPPQPPTPRQLELQRRQPGDFGFSLRRTTMLDRGPDGQVYRRVVHFAEPGAGTKDLALGLVPGDRLVEINGRNVENKSRDEIVEMIRQSGETVQLKVQPILELSELSRCWLRCGQGTRRAAWDAKTEEQIAAEEAWYETEKVWLVHKDGFSLGSQLRPEAGSPLPEGKVKVKLDHDGAILEVEEDDVEKVGLRGDGQRGKPPIPHLTLRVLGEGDAAVMHMFKGCRREDTSPHIYAVAQAAYRSMLMSRQDQAIVLLGASGSGKTTNCQHLVQYLATIAGSTGKVFSAEKWQALYTILEAFGHSSTGMNGNATRFSQIISLDFDQAGQVASASVQTLLLEKLRVARRPANEATFNVFYYLLACSDSTLRTELHFNHLAENNVFGIVPPSKPEEKQKATQQFSKLLAAMKVMGISGDEQKALWLILGAIYHLGAAGATKAGRKQFARHEWAQKAAYLLGCSLEELSSAIFKHQPKGTLQRSTSFRQGPDESPLGDGGTGPKLTALECLEGMAAGLYSELFTLLISLLNRALKSSQHSVCSVTVVDTPGAQNPELAGQSRGATFEELCHNYAQERLQQLFHQRTFARELERYKEENIELTLADAEPSSSGSIAAVDQSSHQALVRSLARTDEARGLLWLLEEEALQPGGNEDTLLERLFSYYGPQEGGKKGHDPLLPSDKPRHFLLGHSSGTNWVEYDATGWLNYVKHNPASQNASVLLQESQKKVISSLFAGRGGSALVLSGSVAGLEGGSQLALRRATSMRKTFTTGVAAVKKKSLCIQIKLQVDALIDSIKKSKLHFVHCFLPKAGGGGDPLAAPCRRVSSSELELPAEHCEAGLMQLDVPLLRAQLRGSRLLDALRMYRQGYPDHMVFAEFRRRFDVLAPHLTKKHGRNYIVVDEKRVRAPCWSHCCGPCSPVFFRAGSLARLEEQRDTQTSRNITLFQAACRGFLARQHFKKRKIQDLAIRCVQKNIKKNKGVKDWPWWKLFTTVRPLIEVQLTEDQIRGKDEEIQQLKSKLEKVEKERNELRLNSDRLESRITELTSELTDERNTGESASQLLDAETAERLRAEKEMKDLQAKYDALKKQMESMEMEVMEARLIRAAELNGELDDDDSGGEWRLKYERAVREIDFTKKRLQQELEDKLEVEQQGKRQLERKLADLQADSEESQRALQQLKKKCQRLAAELQDTKLHLEGQQGRNHDLEKKQRRFDSELSQAHEEAQRERLQREKLSREKDVLVAEVFGLKQLLEDKDSDISGLTQKAEALEAELQDISSQESKDEASLAKVKKQLRDLEAKVKDQEEELDEQAGTIQMLEQAKLRLEMEMERLRQTHAKEVESRDEEVEEIRQSCQKKLKQMEVQLEEEYEDKQKVLREKRELESKLSAVSEQANQRDFETEKRLRRDLKRTKALLADAQIMLDHLKNNAPSKREITQLKNQLEESEFTCAAAVKARKSMEVEIEDLHLQIDDLAKAKAALEEQLSRLQREKNEVQSRLEEDQEDMNELMKKHKAAVAQASRDLAQMNDLQAQLEEVSKEKQELQEKLQGLQSQLEFLEQSMVDKSLVSRQEAKIRELETRLEFERTQVKRLESLATRLKENMEKLTEERDQRAAAENREKEQNKRLQRQLRDVKEEMGELAKKEAEASRKKHELEMDLESLEAANQSLQSDLKLAFKRIGDLQAAIEDEMESDSNEDLINSLQDMVAKYQKRKSKLDGDSDVDSELEERVDGVKSWLSKNKGSSKALSDDGSLKGSRWVQGWARGWRAEDRLSLVGGVPRCTHSVGLRHTAPLPFPVEDACLLSADCFYPNPIS</sequence>
<feature type="region of interest" description="Disordered" evidence="17">
    <location>
        <begin position="176"/>
        <end position="197"/>
    </location>
</feature>
<dbReference type="Ensembl" id="ENSMCST00000001700.1">
    <property type="protein sequence ID" value="ENSMCSP00000001659.1"/>
    <property type="gene ID" value="ENSMCSG00000000940.1"/>
</dbReference>
<dbReference type="GO" id="GO:0016460">
    <property type="term" value="C:myosin II complex"/>
    <property type="evidence" value="ECO:0007669"/>
    <property type="project" value="TreeGrafter"/>
</dbReference>
<dbReference type="Pfam" id="PF24556">
    <property type="entry name" value="SH3_Myosin-XVIIIa"/>
    <property type="match status" value="1"/>
</dbReference>
<dbReference type="InterPro" id="IPR000048">
    <property type="entry name" value="IQ_motif_EF-hand-BS"/>
</dbReference>
<keyword evidence="12" id="KW-0206">Cytoskeleton</keyword>
<dbReference type="CDD" id="cd06747">
    <property type="entry name" value="PDZ_MYO18-like"/>
    <property type="match status" value="1"/>
</dbReference>
<dbReference type="PANTHER" id="PTHR45615">
    <property type="entry name" value="MYOSIN HEAVY CHAIN, NON-MUSCLE"/>
    <property type="match status" value="1"/>
</dbReference>
<evidence type="ECO:0000256" key="9">
    <source>
        <dbReference type="ARBA" id="ARBA00023054"/>
    </source>
</evidence>
<dbReference type="FunFam" id="4.10.270.10:FF:000002">
    <property type="entry name" value="unconventional myosin-XVIIIa isoform X1"/>
    <property type="match status" value="1"/>
</dbReference>
<feature type="compositionally biased region" description="Basic and acidic residues" evidence="17">
    <location>
        <begin position="23"/>
        <end position="32"/>
    </location>
</feature>
<evidence type="ECO:0000313" key="20">
    <source>
        <dbReference type="Ensembl" id="ENSMCSP00000001659.1"/>
    </source>
</evidence>
<dbReference type="Gene3D" id="1.20.58.530">
    <property type="match status" value="1"/>
</dbReference>
<feature type="region of interest" description="Disordered" evidence="17">
    <location>
        <begin position="140"/>
        <end position="163"/>
    </location>
</feature>
<evidence type="ECO:0000256" key="1">
    <source>
        <dbReference type="ARBA" id="ARBA00004267"/>
    </source>
</evidence>
<keyword evidence="9" id="KW-0175">Coiled coil</keyword>
<feature type="domain" description="PDZ" evidence="18">
    <location>
        <begin position="223"/>
        <end position="314"/>
    </location>
</feature>
<dbReference type="InterPro" id="IPR036034">
    <property type="entry name" value="PDZ_sf"/>
</dbReference>
<dbReference type="CDD" id="cd01386">
    <property type="entry name" value="MYSc_Myo18"/>
    <property type="match status" value="1"/>
</dbReference>
<feature type="binding site" evidence="16">
    <location>
        <begin position="471"/>
        <end position="478"/>
    </location>
    <ligand>
        <name>ATP</name>
        <dbReference type="ChEBI" id="CHEBI:30616"/>
    </ligand>
</feature>
<keyword evidence="6 16" id="KW-0547">Nucleotide-binding</keyword>
<dbReference type="Gene3D" id="6.20.240.20">
    <property type="match status" value="1"/>
</dbReference>
<keyword evidence="10 16" id="KW-0518">Myosin</keyword>
<proteinExistence type="inferred from homology"/>
<dbReference type="GO" id="GO:0005524">
    <property type="term" value="F:ATP binding"/>
    <property type="evidence" value="ECO:0007669"/>
    <property type="project" value="UniProtKB-UniRule"/>
</dbReference>
<dbReference type="GO" id="GO:0003774">
    <property type="term" value="F:cytoskeletal motor activity"/>
    <property type="evidence" value="ECO:0007669"/>
    <property type="project" value="UniProtKB-UniRule"/>
</dbReference>
<keyword evidence="4" id="KW-0963">Cytoplasm</keyword>
<dbReference type="FunFam" id="1.10.10.820:FF:000004">
    <property type="entry name" value="unconventional myosin-XVIIIa isoform X1"/>
    <property type="match status" value="1"/>
</dbReference>